<dbReference type="SUPFAM" id="SSF51556">
    <property type="entry name" value="Metallo-dependent hydrolases"/>
    <property type="match status" value="1"/>
</dbReference>
<dbReference type="Gene3D" id="3.20.20.140">
    <property type="entry name" value="Metal-dependent hydrolases"/>
    <property type="match status" value="1"/>
</dbReference>
<comment type="caution">
    <text evidence="5">The sequence shown here is derived from an EMBL/GenBank/DDBJ whole genome shotgun (WGS) entry which is preliminary data.</text>
</comment>
<evidence type="ECO:0000256" key="2">
    <source>
        <dbReference type="ARBA" id="ARBA00022801"/>
    </source>
</evidence>
<evidence type="ECO:0000259" key="4">
    <source>
        <dbReference type="Pfam" id="PF01979"/>
    </source>
</evidence>
<name>A0A7V3RDS9_9BACT</name>
<protein>
    <submittedName>
        <fullName evidence="5">Amidohydrolase</fullName>
    </submittedName>
</protein>
<dbReference type="InterPro" id="IPR050287">
    <property type="entry name" value="MTA/SAH_deaminase"/>
</dbReference>
<organism evidence="5">
    <name type="scientific">Mesoaciditoga lauensis</name>
    <dbReference type="NCBI Taxonomy" id="1495039"/>
    <lineage>
        <taxon>Bacteria</taxon>
        <taxon>Thermotogati</taxon>
        <taxon>Thermotogota</taxon>
        <taxon>Thermotogae</taxon>
        <taxon>Mesoaciditogales</taxon>
        <taxon>Mesoaciditogaceae</taxon>
        <taxon>Mesoaciditoga</taxon>
    </lineage>
</organism>
<dbReference type="Pfam" id="PF01979">
    <property type="entry name" value="Amidohydro_1"/>
    <property type="match status" value="1"/>
</dbReference>
<dbReference type="GO" id="GO:0016814">
    <property type="term" value="F:hydrolase activity, acting on carbon-nitrogen (but not peptide) bonds, in cyclic amidines"/>
    <property type="evidence" value="ECO:0007669"/>
    <property type="project" value="UniProtKB-ARBA"/>
</dbReference>
<sequence length="415" mass="46578">MSMILKNGMILEEDLSFKDRDLHIDGDRITDFVQGEVEDLDGMIVMPGLINTHTHAAMTLFRGIAEDVNLEEWLFKYIFPREDKLSEEDVYVGSLLGFMEMIKNGITTFVDMYFFEDAIAQAAKDLGMRGIVARGLADTDGHGDRKLLLAENFIKKHFNDPMIKGGFGPHALYTCSNDYFKEIVRTSKDYDLPLTFHLFEAPNERDEFKKRTGIDAFDFLDSIDAFDEKTIIAHGTHLNRNELKILSERGSTLSYNPISNAKLGNGIAPIRTAMEVGVNVTLGTDSAASNNSLNIFNEMKFGIMLQRAKAENPVIMKSSEVIRMATVNARKALPFDVGALKSGMLADLIVIDPNRLSTLPKKNFLSHLLYAFDTSAIVKVMIGGKWVYDENFLTVDARKVMDDFEKTVNKIDLSI</sequence>
<feature type="domain" description="Amidohydrolase-related" evidence="4">
    <location>
        <begin position="44"/>
        <end position="387"/>
    </location>
</feature>
<dbReference type="InterPro" id="IPR032466">
    <property type="entry name" value="Metal_Hydrolase"/>
</dbReference>
<keyword evidence="1" id="KW-0479">Metal-binding</keyword>
<keyword evidence="2 5" id="KW-0378">Hydrolase</keyword>
<dbReference type="CDD" id="cd01298">
    <property type="entry name" value="ATZ_TRZ_like"/>
    <property type="match status" value="1"/>
</dbReference>
<keyword evidence="3" id="KW-0862">Zinc</keyword>
<dbReference type="PANTHER" id="PTHR43794">
    <property type="entry name" value="AMINOHYDROLASE SSNA-RELATED"/>
    <property type="match status" value="1"/>
</dbReference>
<dbReference type="GO" id="GO:0046872">
    <property type="term" value="F:metal ion binding"/>
    <property type="evidence" value="ECO:0007669"/>
    <property type="project" value="UniProtKB-KW"/>
</dbReference>
<dbReference type="Gene3D" id="2.30.40.10">
    <property type="entry name" value="Urease, subunit C, domain 1"/>
    <property type="match status" value="1"/>
</dbReference>
<proteinExistence type="predicted"/>
<accession>A0A7V3RDS9</accession>
<evidence type="ECO:0000256" key="3">
    <source>
        <dbReference type="ARBA" id="ARBA00022833"/>
    </source>
</evidence>
<reference evidence="5" key="1">
    <citation type="journal article" date="2020" name="mSystems">
        <title>Genome- and Community-Level Interaction Insights into Carbon Utilization and Element Cycling Functions of Hydrothermarchaeota in Hydrothermal Sediment.</title>
        <authorList>
            <person name="Zhou Z."/>
            <person name="Liu Y."/>
            <person name="Xu W."/>
            <person name="Pan J."/>
            <person name="Luo Z.H."/>
            <person name="Li M."/>
        </authorList>
    </citation>
    <scope>NUCLEOTIDE SEQUENCE [LARGE SCALE GENOMIC DNA]</scope>
    <source>
        <strain evidence="5">SpSt-966</strain>
    </source>
</reference>
<dbReference type="EMBL" id="DTPE01000060">
    <property type="protein sequence ID" value="HGE74753.1"/>
    <property type="molecule type" value="Genomic_DNA"/>
</dbReference>
<dbReference type="PANTHER" id="PTHR43794:SF11">
    <property type="entry name" value="AMIDOHYDROLASE-RELATED DOMAIN-CONTAINING PROTEIN"/>
    <property type="match status" value="1"/>
</dbReference>
<evidence type="ECO:0000256" key="1">
    <source>
        <dbReference type="ARBA" id="ARBA00022723"/>
    </source>
</evidence>
<dbReference type="FunFam" id="3.20.20.140:FF:000014">
    <property type="entry name" value="5-methylthioadenosine/S-adenosylhomocysteine deaminase"/>
    <property type="match status" value="1"/>
</dbReference>
<dbReference type="AlphaFoldDB" id="A0A7V3RDS9"/>
<dbReference type="GO" id="GO:0019239">
    <property type="term" value="F:deaminase activity"/>
    <property type="evidence" value="ECO:0007669"/>
    <property type="project" value="UniProtKB-ARBA"/>
</dbReference>
<evidence type="ECO:0000313" key="5">
    <source>
        <dbReference type="EMBL" id="HGE74753.1"/>
    </source>
</evidence>
<dbReference type="InterPro" id="IPR011059">
    <property type="entry name" value="Metal-dep_hydrolase_composite"/>
</dbReference>
<dbReference type="SUPFAM" id="SSF51338">
    <property type="entry name" value="Composite domain of metallo-dependent hydrolases"/>
    <property type="match status" value="1"/>
</dbReference>
<gene>
    <name evidence="5" type="ORF">ENX73_01330</name>
</gene>
<dbReference type="InterPro" id="IPR006680">
    <property type="entry name" value="Amidohydro-rel"/>
</dbReference>